<feature type="non-terminal residue" evidence="2">
    <location>
        <position position="1"/>
    </location>
</feature>
<protein>
    <recommendedName>
        <fullName evidence="3">Transposase (Putative), gypsy type</fullName>
    </recommendedName>
</protein>
<organism evidence="2">
    <name type="scientific">Tanacetum cinerariifolium</name>
    <name type="common">Dalmatian daisy</name>
    <name type="synonym">Chrysanthemum cinerariifolium</name>
    <dbReference type="NCBI Taxonomy" id="118510"/>
    <lineage>
        <taxon>Eukaryota</taxon>
        <taxon>Viridiplantae</taxon>
        <taxon>Streptophyta</taxon>
        <taxon>Embryophyta</taxon>
        <taxon>Tracheophyta</taxon>
        <taxon>Spermatophyta</taxon>
        <taxon>Magnoliopsida</taxon>
        <taxon>eudicotyledons</taxon>
        <taxon>Gunneridae</taxon>
        <taxon>Pentapetalae</taxon>
        <taxon>asterids</taxon>
        <taxon>campanulids</taxon>
        <taxon>Asterales</taxon>
        <taxon>Asteraceae</taxon>
        <taxon>Asteroideae</taxon>
        <taxon>Anthemideae</taxon>
        <taxon>Anthemidinae</taxon>
        <taxon>Tanacetum</taxon>
    </lineage>
</organism>
<evidence type="ECO:0000313" key="2">
    <source>
        <dbReference type="EMBL" id="GEX95387.1"/>
    </source>
</evidence>
<evidence type="ECO:0008006" key="3">
    <source>
        <dbReference type="Google" id="ProtNLM"/>
    </source>
</evidence>
<reference evidence="2" key="1">
    <citation type="journal article" date="2019" name="Sci. Rep.">
        <title>Draft genome of Tanacetum cinerariifolium, the natural source of mosquito coil.</title>
        <authorList>
            <person name="Yamashiro T."/>
            <person name="Shiraishi A."/>
            <person name="Satake H."/>
            <person name="Nakayama K."/>
        </authorList>
    </citation>
    <scope>NUCLEOTIDE SEQUENCE</scope>
</reference>
<sequence length="914" mass="99964">SRDDLLDRLVCDDHYRVHLEAFFDSLHVYNVTQEHSFFHSECAFLHIQLHVYLPLGLEGRKASLCSSTLPDLCRTRSSPHPPLPFVFDDILCWMSVSKRLGTDAVCYTKPLDSLKGWNDHFFWVDKFARHALFPWHTGKSVSRDSVPKSSEFNVEHYATLAAYPASCLLLCFAYASSLLSMFAHCLSCLCRNGFAFFYSTTDPTKVRIGEREQDKGEPKLLETTVGHVVPLLPVAPDRSSGELEASVDKLFDEEGSGEQADQGDSAGGGQGSAVQRLLAGAVQHAEVRGGIMPTFPFVSSFVSTTPEREGGDYTELLAGANLRTLEAPQRTFVPMMTNATTATPTANPAAIAKEKLVSASVFGGDSSSAGGSHPISSGFSDRTSGYFLVGGIRTVVDPDSNLQRVYVPHWNVTNGFCMDDGGVIREMVGKFALPKFFASIHGMEHDQLFTEFNVGAAHQISLGTEKPRRLSISVMKHKLLRNGTLSWRRKKVSWKSKVIDLAASVKVTEQEVVDMDAVVTSVKLQNDSLADQVHELEVASSGFQEKLSHYENLTGRLEEFQDAQLKIVNDKLEKLYADFVDMALHLEEKLTVFPALQRLQNINFSLLAELRSSKDASVDTIMTILRLEDNLAKRLGLTDSQPCVDQLMVPVHHSPDRVFVGATSLSFALDVSDAWVRKIRENITSQMPALRDVFTPISEPFSAEVLTGTEGTFDVVPAPITTALSVTSVTASTILPISTDDYEIAHTKGGEDVVADVEVVADEGADPFPDIALFKVADIPCSRKGVSIAVSKPVCSFAQCFRDFVWSLPLRSKLAPVFRMACFVVPVDKVRMEACVSDPGRSNLIPKASLFLTISIFVVLKVGMPISDGITASAPYVNENGVSPLLDLIMASVFPFYHAIGLGMLNGGEALADT</sequence>
<gene>
    <name evidence="2" type="ORF">Tci_367362</name>
</gene>
<proteinExistence type="predicted"/>
<dbReference type="AlphaFoldDB" id="A0A699HB98"/>
<feature type="region of interest" description="Disordered" evidence="1">
    <location>
        <begin position="253"/>
        <end position="272"/>
    </location>
</feature>
<dbReference type="EMBL" id="BKCJ010141382">
    <property type="protein sequence ID" value="GEX95387.1"/>
    <property type="molecule type" value="Genomic_DNA"/>
</dbReference>
<name>A0A699HB98_TANCI</name>
<comment type="caution">
    <text evidence="2">The sequence shown here is derived from an EMBL/GenBank/DDBJ whole genome shotgun (WGS) entry which is preliminary data.</text>
</comment>
<evidence type="ECO:0000256" key="1">
    <source>
        <dbReference type="SAM" id="MobiDB-lite"/>
    </source>
</evidence>
<accession>A0A699HB98</accession>